<evidence type="ECO:0000256" key="1">
    <source>
        <dbReference type="ARBA" id="ARBA00000695"/>
    </source>
</evidence>
<dbReference type="VEuPathDB" id="FungiDB:PYU1_G009211"/>
<keyword evidence="6" id="KW-0732">Signal</keyword>
<dbReference type="AlphaFoldDB" id="K3WW81"/>
<dbReference type="CDD" id="cd00201">
    <property type="entry name" value="WW"/>
    <property type="match status" value="2"/>
</dbReference>
<evidence type="ECO:0000256" key="3">
    <source>
        <dbReference type="ARBA" id="ARBA00004613"/>
    </source>
</evidence>
<keyword evidence="8" id="KW-0456">Lyase</keyword>
<dbReference type="SUPFAM" id="SSF51045">
    <property type="entry name" value="WW domain"/>
    <property type="match status" value="1"/>
</dbReference>
<dbReference type="Proteomes" id="UP000019132">
    <property type="component" value="Unassembled WGS sequence"/>
</dbReference>
<dbReference type="PROSITE" id="PS50096">
    <property type="entry name" value="IQ"/>
    <property type="match status" value="3"/>
</dbReference>
<feature type="compositionally biased region" description="Polar residues" evidence="10">
    <location>
        <begin position="939"/>
        <end position="949"/>
    </location>
</feature>
<evidence type="ECO:0000256" key="9">
    <source>
        <dbReference type="ARBA" id="ARBA00039895"/>
    </source>
</evidence>
<dbReference type="InterPro" id="IPR004898">
    <property type="entry name" value="Pectate_lyase_PlyH/PlyE-like"/>
</dbReference>
<dbReference type="eggNOG" id="ENOG502SJEP">
    <property type="taxonomic scope" value="Eukaryota"/>
</dbReference>
<proteinExistence type="predicted"/>
<dbReference type="PANTHER" id="PTHR33407">
    <property type="entry name" value="PECTATE LYASE F-RELATED"/>
    <property type="match status" value="1"/>
</dbReference>
<reference evidence="12" key="3">
    <citation type="submission" date="2015-02" db="UniProtKB">
        <authorList>
            <consortium name="EnsemblProtists"/>
        </authorList>
    </citation>
    <scope>IDENTIFICATION</scope>
    <source>
        <strain evidence="12">DAOM BR144</strain>
    </source>
</reference>
<dbReference type="InterPro" id="IPR000048">
    <property type="entry name" value="IQ_motif_EF-hand-BS"/>
</dbReference>
<dbReference type="GO" id="GO:0030570">
    <property type="term" value="F:pectate lyase activity"/>
    <property type="evidence" value="ECO:0007669"/>
    <property type="project" value="UniProtKB-EC"/>
</dbReference>
<dbReference type="EnsemblProtists" id="PYU1_T009229">
    <property type="protein sequence ID" value="PYU1_T009229"/>
    <property type="gene ID" value="PYU1_G009211"/>
</dbReference>
<dbReference type="Gene3D" id="2.20.70.10">
    <property type="match status" value="2"/>
</dbReference>
<dbReference type="SMART" id="SM00456">
    <property type="entry name" value="WW"/>
    <property type="match status" value="2"/>
</dbReference>
<evidence type="ECO:0000256" key="5">
    <source>
        <dbReference type="ARBA" id="ARBA00022525"/>
    </source>
</evidence>
<accession>K3WW81</accession>
<reference evidence="13" key="1">
    <citation type="journal article" date="2010" name="Genome Biol.">
        <title>Genome sequence of the necrotrophic plant pathogen Pythium ultimum reveals original pathogenicity mechanisms and effector repertoire.</title>
        <authorList>
            <person name="Levesque C.A."/>
            <person name="Brouwer H."/>
            <person name="Cano L."/>
            <person name="Hamilton J.P."/>
            <person name="Holt C."/>
            <person name="Huitema E."/>
            <person name="Raffaele S."/>
            <person name="Robideau G.P."/>
            <person name="Thines M."/>
            <person name="Win J."/>
            <person name="Zerillo M.M."/>
            <person name="Beakes G.W."/>
            <person name="Boore J.L."/>
            <person name="Busam D."/>
            <person name="Dumas B."/>
            <person name="Ferriera S."/>
            <person name="Fuerstenberg S.I."/>
            <person name="Gachon C.M."/>
            <person name="Gaulin E."/>
            <person name="Govers F."/>
            <person name="Grenville-Briggs L."/>
            <person name="Horner N."/>
            <person name="Hostetler J."/>
            <person name="Jiang R.H."/>
            <person name="Johnson J."/>
            <person name="Krajaejun T."/>
            <person name="Lin H."/>
            <person name="Meijer H.J."/>
            <person name="Moore B."/>
            <person name="Morris P."/>
            <person name="Phuntmart V."/>
            <person name="Puiu D."/>
            <person name="Shetty J."/>
            <person name="Stajich J.E."/>
            <person name="Tripathy S."/>
            <person name="Wawra S."/>
            <person name="van West P."/>
            <person name="Whitty B.R."/>
            <person name="Coutinho P.M."/>
            <person name="Henrissat B."/>
            <person name="Martin F."/>
            <person name="Thomas P.D."/>
            <person name="Tyler B.M."/>
            <person name="De Vries R.P."/>
            <person name="Kamoun S."/>
            <person name="Yandell M."/>
            <person name="Tisserat N."/>
            <person name="Buell C.R."/>
        </authorList>
    </citation>
    <scope>NUCLEOTIDE SEQUENCE</scope>
    <source>
        <strain evidence="13">DAOM:BR144</strain>
    </source>
</reference>
<reference evidence="13" key="2">
    <citation type="submission" date="2010-04" db="EMBL/GenBank/DDBJ databases">
        <authorList>
            <person name="Buell R."/>
            <person name="Hamilton J."/>
            <person name="Hostetler J."/>
        </authorList>
    </citation>
    <scope>NUCLEOTIDE SEQUENCE [LARGE SCALE GENOMIC DNA]</scope>
    <source>
        <strain evidence="13">DAOM:BR144</strain>
    </source>
</reference>
<dbReference type="HOGENOM" id="CLU_270081_0_0_1"/>
<feature type="region of interest" description="Disordered" evidence="10">
    <location>
        <begin position="899"/>
        <end position="960"/>
    </location>
</feature>
<evidence type="ECO:0000256" key="8">
    <source>
        <dbReference type="ARBA" id="ARBA00023239"/>
    </source>
</evidence>
<keyword evidence="5" id="KW-0964">Secreted</keyword>
<evidence type="ECO:0000256" key="2">
    <source>
        <dbReference type="ARBA" id="ARBA00001913"/>
    </source>
</evidence>
<dbReference type="SMART" id="SM00015">
    <property type="entry name" value="IQ"/>
    <property type="match status" value="4"/>
</dbReference>
<sequence>MSYSAIRIQKVYRGHHVRVAVQNQVRREKREKLVAAILARNVSNEALIQWKMDRQGAAFVICKRALYPFAVKRRLWKLIYLTRRLLAAQIIARRVCTWFGVSARRQAAADQKLQKWLRVLAIEQERTRAAAIRIQKNLRRWIQQRKYIMNQTRWKWHKVAKNGMSTLLSKVRKQEETQLFCQESLRVCIQHLTDEIIFDSLRRPFEDAMKFYLYPQKTKAGKPQPSKRSAVTSAPSYPIMQMVFLVVSGAKDIAKWKDVDFVKTLSQIKLDRSRVVALFKAVNKHYQETAGNSKTKPGNSKANSPKAKSKAATAMFFSMTDVDVALAKAGGASKRALTFDEFGHVLRLMGEIKLTRVTIWWSKYDGSDAQLFALLWKFLLVLPDLRPLVQLLSAYVMEVMNTRCQIIQRLFQRESNLKHGLLLRLQMWQQLEKEAKARVVTRLQAHARSFLAKKQHRMRMQQVYEKYVDPEWGLPYWVNPKTGYSTWEKPRVLRAEDVSTEVVPYPAENAMLKIHCDGKPECDSNDDGDDDLDNSSTPIAKLRKLEAAARAVQWECGHCEKKHNNRVCGKCVSTRHPVELCGEVKRVRLQTLRMIARAKQIADEIEARDRADVEKMRQRALQALRERRALKLQRFWRAQVRVLRAKRIVEKLKCTKHEHWLQLKADAKKEKQFVYLLRNFFGIAKPLESDTAVRKRLREMNALQRRQLTIRARMFSLLPHEYMRVGIPLPGIGRAVPDSKEIDTTEDLRGWIKNRQTLRLKRITIDQSMKKKKTEKALANLSAWHHLAHWSSEEKEDDILVDIDAKEKLTERSIPLAQFVHFKESGKDQSTDDKTDEEHEEVEYVFVMYLVEYSMDPKRIVWVNHSLAERFWAWKRLKMIERREKREAVKQNKARAAAAETAIVGAPPSDATAPSGAATSTPSTNAEPMAIDAKPTENEPASQKITPNEENAYPPANSTDPSAACGYDYSGSSMYYNNYEYGCGFNGYDNGYYNNAEATTGGEEQPTWIAAPLVDSSEYFYSADGNSTAWQGYEYDQSAYAYDKNTETANYAGTAATDPYGYSADPDAWNEYDTSAQQQYPEPAYASPVAASTSYGYEAETGDWNTSPSDQQSYAANDPTIAYQNAVNFGNYSYEAYNSAWSGDAAATYASAQYDSTPYYYETEAAAPAASSSNVQDAWEEVFDPQSQQVYYVNRITQETVWQIPATY</sequence>
<comment type="catalytic activity">
    <reaction evidence="1">
        <text>Eliminative cleavage of (1-&gt;4)-alpha-D-galacturonan to give oligosaccharides with 4-deoxy-alpha-D-galact-4-enuronosyl groups at their non-reducing ends.</text>
        <dbReference type="EC" id="4.2.2.2"/>
    </reaction>
</comment>
<dbReference type="STRING" id="431595.K3WW81"/>
<evidence type="ECO:0000256" key="6">
    <source>
        <dbReference type="ARBA" id="ARBA00022729"/>
    </source>
</evidence>
<evidence type="ECO:0000259" key="11">
    <source>
        <dbReference type="PROSITE" id="PS50020"/>
    </source>
</evidence>
<protein>
    <recommendedName>
        <fullName evidence="9">Probable pectate lyase F</fullName>
        <ecNumber evidence="4">4.2.2.2</ecNumber>
    </recommendedName>
</protein>
<dbReference type="Pfam" id="PF00397">
    <property type="entry name" value="WW"/>
    <property type="match status" value="1"/>
</dbReference>
<comment type="subcellular location">
    <subcellularLocation>
        <location evidence="3">Secreted</location>
    </subcellularLocation>
</comment>
<dbReference type="PROSITE" id="PS50020">
    <property type="entry name" value="WW_DOMAIN_2"/>
    <property type="match status" value="2"/>
</dbReference>
<dbReference type="EC" id="4.2.2.2" evidence="4"/>
<evidence type="ECO:0000313" key="12">
    <source>
        <dbReference type="EnsemblProtists" id="PYU1_T009229"/>
    </source>
</evidence>
<dbReference type="EMBL" id="GL376632">
    <property type="status" value="NOT_ANNOTATED_CDS"/>
    <property type="molecule type" value="Genomic_DNA"/>
</dbReference>
<evidence type="ECO:0000256" key="7">
    <source>
        <dbReference type="ARBA" id="ARBA00022837"/>
    </source>
</evidence>
<dbReference type="InParanoid" id="K3WW81"/>
<feature type="domain" description="WW" evidence="11">
    <location>
        <begin position="1173"/>
        <end position="1207"/>
    </location>
</feature>
<dbReference type="PANTHER" id="PTHR33407:SF9">
    <property type="entry name" value="PECTATE LYASE F-RELATED"/>
    <property type="match status" value="1"/>
</dbReference>
<dbReference type="OMA" id="RTVWINH"/>
<name>K3WW81_GLOUD</name>
<feature type="compositionally biased region" description="Low complexity" evidence="10">
    <location>
        <begin position="899"/>
        <end position="926"/>
    </location>
</feature>
<dbReference type="Pfam" id="PF00612">
    <property type="entry name" value="IQ"/>
    <property type="match status" value="2"/>
</dbReference>
<feature type="domain" description="WW" evidence="11">
    <location>
        <begin position="458"/>
        <end position="492"/>
    </location>
</feature>
<dbReference type="GO" id="GO:0005576">
    <property type="term" value="C:extracellular region"/>
    <property type="evidence" value="ECO:0007669"/>
    <property type="project" value="UniProtKB-SubCell"/>
</dbReference>
<dbReference type="InterPro" id="IPR001202">
    <property type="entry name" value="WW_dom"/>
</dbReference>
<evidence type="ECO:0000256" key="10">
    <source>
        <dbReference type="SAM" id="MobiDB-lite"/>
    </source>
</evidence>
<keyword evidence="13" id="KW-1185">Reference proteome</keyword>
<dbReference type="InterPro" id="IPR036020">
    <property type="entry name" value="WW_dom_sf"/>
</dbReference>
<comment type="cofactor">
    <cofactor evidence="2">
        <name>Ca(2+)</name>
        <dbReference type="ChEBI" id="CHEBI:29108"/>
    </cofactor>
</comment>
<organism evidence="12 13">
    <name type="scientific">Globisporangium ultimum (strain ATCC 200006 / CBS 805.95 / DAOM BR144)</name>
    <name type="common">Pythium ultimum</name>
    <dbReference type="NCBI Taxonomy" id="431595"/>
    <lineage>
        <taxon>Eukaryota</taxon>
        <taxon>Sar</taxon>
        <taxon>Stramenopiles</taxon>
        <taxon>Oomycota</taxon>
        <taxon>Peronosporomycetes</taxon>
        <taxon>Pythiales</taxon>
        <taxon>Pythiaceae</taxon>
        <taxon>Globisporangium</taxon>
    </lineage>
</organism>
<evidence type="ECO:0000256" key="4">
    <source>
        <dbReference type="ARBA" id="ARBA00012272"/>
    </source>
</evidence>
<evidence type="ECO:0000313" key="13">
    <source>
        <dbReference type="Proteomes" id="UP000019132"/>
    </source>
</evidence>
<keyword evidence="7" id="KW-0106">Calcium</keyword>
<dbReference type="GO" id="GO:0045490">
    <property type="term" value="P:pectin catabolic process"/>
    <property type="evidence" value="ECO:0007669"/>
    <property type="project" value="TreeGrafter"/>
</dbReference>